<accession>A0A382FGH2</accession>
<feature type="region of interest" description="Disordered" evidence="1">
    <location>
        <begin position="1"/>
        <end position="22"/>
    </location>
</feature>
<organism evidence="2">
    <name type="scientific">marine metagenome</name>
    <dbReference type="NCBI Taxonomy" id="408172"/>
    <lineage>
        <taxon>unclassified sequences</taxon>
        <taxon>metagenomes</taxon>
        <taxon>ecological metagenomes</taxon>
    </lineage>
</organism>
<sequence length="319" mass="37518">MAKRKIQSTKKAKPVRKTRAQRKSLDEIHYGPEPDVDYFKDHSIHDFFNWYNYMWDKKTSMQVLVIFAKKFGYKNATKFKKMMVPNSLAYIAQGLERGLTFPAPNKAEEGETGNAYYNRFIHAELRKYNKKAHSLYNMYLGQEIKQSKEPKKRKTVQEYISDKAQKLLAEVDYAIDNWDVKKFDMYKYLSENKVTAAVAKKIPQEYQDLIDEVNMALDGSSKQLKEAYSFMNKSEKKKFLDFLTKIQTDSERYAENHKPIRKPRKAKQFTAQEKVSKLNFLDEDTDNKITSIDPSKIIGAEILYLFNAKTNQLSYYHAY</sequence>
<evidence type="ECO:0000313" key="2">
    <source>
        <dbReference type="EMBL" id="SVB61414.1"/>
    </source>
</evidence>
<name>A0A382FGH2_9ZZZZ</name>
<feature type="non-terminal residue" evidence="2">
    <location>
        <position position="319"/>
    </location>
</feature>
<evidence type="ECO:0000256" key="1">
    <source>
        <dbReference type="SAM" id="MobiDB-lite"/>
    </source>
</evidence>
<dbReference type="AlphaFoldDB" id="A0A382FGH2"/>
<protein>
    <submittedName>
        <fullName evidence="2">Uncharacterized protein</fullName>
    </submittedName>
</protein>
<reference evidence="2" key="1">
    <citation type="submission" date="2018-05" db="EMBL/GenBank/DDBJ databases">
        <authorList>
            <person name="Lanie J.A."/>
            <person name="Ng W.-L."/>
            <person name="Kazmierczak K.M."/>
            <person name="Andrzejewski T.M."/>
            <person name="Davidsen T.M."/>
            <person name="Wayne K.J."/>
            <person name="Tettelin H."/>
            <person name="Glass J.I."/>
            <person name="Rusch D."/>
            <person name="Podicherti R."/>
            <person name="Tsui H.-C.T."/>
            <person name="Winkler M.E."/>
        </authorList>
    </citation>
    <scope>NUCLEOTIDE SEQUENCE</scope>
</reference>
<gene>
    <name evidence="2" type="ORF">METZ01_LOCUS214268</name>
</gene>
<proteinExistence type="predicted"/>
<dbReference type="EMBL" id="UINC01049524">
    <property type="protein sequence ID" value="SVB61414.1"/>
    <property type="molecule type" value="Genomic_DNA"/>
</dbReference>